<feature type="compositionally biased region" description="Polar residues" evidence="12">
    <location>
        <begin position="656"/>
        <end position="675"/>
    </location>
</feature>
<comment type="similarity">
    <text evidence="2 11">Belongs to the glutathione peroxidase family.</text>
</comment>
<evidence type="ECO:0000256" key="12">
    <source>
        <dbReference type="SAM" id="MobiDB-lite"/>
    </source>
</evidence>
<dbReference type="GO" id="GO:0004601">
    <property type="term" value="F:peroxidase activity"/>
    <property type="evidence" value="ECO:0007669"/>
    <property type="project" value="UniProtKB-KW"/>
</dbReference>
<keyword evidence="10" id="KW-0539">Nucleus</keyword>
<feature type="domain" description="CID" evidence="14">
    <location>
        <begin position="873"/>
        <end position="1014"/>
    </location>
</feature>
<dbReference type="GeneID" id="111305175"/>
<dbReference type="OrthoDB" id="62853at2759"/>
<feature type="compositionally biased region" description="Basic and acidic residues" evidence="12">
    <location>
        <begin position="541"/>
        <end position="556"/>
    </location>
</feature>
<dbReference type="PROSITE" id="PS51355">
    <property type="entry name" value="GLUTATHIONE_PEROXID_3"/>
    <property type="match status" value="1"/>
</dbReference>
<dbReference type="PANTHER" id="PTHR12550:SF49">
    <property type="entry name" value="PROTEIN HUA2-LIKE 2-RELATED"/>
    <property type="match status" value="1"/>
</dbReference>
<dbReference type="PROSITE" id="PS50812">
    <property type="entry name" value="PWWP"/>
    <property type="match status" value="1"/>
</dbReference>
<dbReference type="Pfam" id="PF00255">
    <property type="entry name" value="GSHPx"/>
    <property type="match status" value="1"/>
</dbReference>
<comment type="subcellular location">
    <subcellularLocation>
        <location evidence="1">Nucleus</location>
    </subcellularLocation>
</comment>
<proteinExistence type="inferred from homology"/>
<dbReference type="InterPro" id="IPR036249">
    <property type="entry name" value="Thioredoxin-like_sf"/>
</dbReference>
<dbReference type="Gene3D" id="1.25.40.90">
    <property type="match status" value="1"/>
</dbReference>
<keyword evidence="5" id="KW-0507">mRNA processing</keyword>
<protein>
    <recommendedName>
        <fullName evidence="11">Glutathione peroxidase</fullName>
    </recommendedName>
</protein>
<dbReference type="InterPro" id="IPR000313">
    <property type="entry name" value="PWWP_dom"/>
</dbReference>
<dbReference type="SUPFAM" id="SSF63748">
    <property type="entry name" value="Tudor/PWWP/MBT"/>
    <property type="match status" value="1"/>
</dbReference>
<feature type="region of interest" description="Disordered" evidence="12">
    <location>
        <begin position="272"/>
        <end position="333"/>
    </location>
</feature>
<feature type="compositionally biased region" description="Polar residues" evidence="12">
    <location>
        <begin position="293"/>
        <end position="302"/>
    </location>
</feature>
<dbReference type="InterPro" id="IPR029759">
    <property type="entry name" value="GPX_AS"/>
</dbReference>
<evidence type="ECO:0000256" key="1">
    <source>
        <dbReference type="ARBA" id="ARBA00004123"/>
    </source>
</evidence>
<dbReference type="InterPro" id="IPR006569">
    <property type="entry name" value="CID_dom"/>
</dbReference>
<evidence type="ECO:0000256" key="4">
    <source>
        <dbReference type="ARBA" id="ARBA00022559"/>
    </source>
</evidence>
<dbReference type="GO" id="GO:0009908">
    <property type="term" value="P:flower development"/>
    <property type="evidence" value="ECO:0007669"/>
    <property type="project" value="UniProtKB-KW"/>
</dbReference>
<feature type="compositionally biased region" description="Pro residues" evidence="12">
    <location>
        <begin position="1154"/>
        <end position="1194"/>
    </location>
</feature>
<dbReference type="CDD" id="cd20147">
    <property type="entry name" value="PWWP_HULK"/>
    <property type="match status" value="1"/>
</dbReference>
<evidence type="ECO:0000256" key="11">
    <source>
        <dbReference type="RuleBase" id="RU000499"/>
    </source>
</evidence>
<keyword evidence="3" id="KW-0217">Developmental protein</keyword>
<dbReference type="FunFam" id="1.25.40.90:FF:000037">
    <property type="entry name" value="Enhancer of ag-4 2"/>
    <property type="match status" value="1"/>
</dbReference>
<dbReference type="InterPro" id="IPR000889">
    <property type="entry name" value="Glutathione_peroxidase"/>
</dbReference>
<evidence type="ECO:0000256" key="5">
    <source>
        <dbReference type="ARBA" id="ARBA00022664"/>
    </source>
</evidence>
<keyword evidence="15" id="KW-1185">Reference proteome</keyword>
<dbReference type="PROSITE" id="PS00763">
    <property type="entry name" value="GLUTATHIONE_PEROXID_2"/>
    <property type="match status" value="1"/>
</dbReference>
<dbReference type="CDD" id="cd00340">
    <property type="entry name" value="GSH_Peroxidase"/>
    <property type="match status" value="1"/>
</dbReference>
<keyword evidence="8" id="KW-0287">Flowering</keyword>
<dbReference type="Proteomes" id="UP000515121">
    <property type="component" value="Unplaced"/>
</dbReference>
<feature type="region of interest" description="Disordered" evidence="12">
    <location>
        <begin position="1136"/>
        <end position="1199"/>
    </location>
</feature>
<feature type="compositionally biased region" description="Polar residues" evidence="12">
    <location>
        <begin position="454"/>
        <end position="467"/>
    </location>
</feature>
<evidence type="ECO:0000256" key="9">
    <source>
        <dbReference type="ARBA" id="ARBA00023163"/>
    </source>
</evidence>
<dbReference type="InterPro" id="IPR029760">
    <property type="entry name" value="GPX_CS"/>
</dbReference>
<feature type="compositionally biased region" description="Polar residues" evidence="12">
    <location>
        <begin position="119"/>
        <end position="139"/>
    </location>
</feature>
<evidence type="ECO:0000256" key="2">
    <source>
        <dbReference type="ARBA" id="ARBA00006926"/>
    </source>
</evidence>
<feature type="region of interest" description="Disordered" evidence="12">
    <location>
        <begin position="432"/>
        <end position="470"/>
    </location>
</feature>
<feature type="domain" description="PWWP" evidence="13">
    <location>
        <begin position="24"/>
        <end position="81"/>
    </location>
</feature>
<dbReference type="FunFam" id="3.40.30.10:FF:000025">
    <property type="entry name" value="Glutathione peroxidase"/>
    <property type="match status" value="1"/>
</dbReference>
<feature type="region of interest" description="Disordered" evidence="12">
    <location>
        <begin position="364"/>
        <end position="390"/>
    </location>
</feature>
<keyword evidence="7" id="KW-0805">Transcription regulation</keyword>
<feature type="region of interest" description="Disordered" evidence="12">
    <location>
        <begin position="111"/>
        <end position="139"/>
    </location>
</feature>
<feature type="region of interest" description="Disordered" evidence="12">
    <location>
        <begin position="1016"/>
        <end position="1035"/>
    </location>
</feature>
<gene>
    <name evidence="16" type="primary">LOC111305175</name>
</gene>
<dbReference type="SMART" id="SM00293">
    <property type="entry name" value="PWWP"/>
    <property type="match status" value="1"/>
</dbReference>
<feature type="region of interest" description="Disordered" evidence="12">
    <location>
        <begin position="648"/>
        <end position="679"/>
    </location>
</feature>
<dbReference type="Pfam" id="PF00855">
    <property type="entry name" value="PWWP"/>
    <property type="match status" value="1"/>
</dbReference>
<dbReference type="GO" id="GO:0005634">
    <property type="term" value="C:nucleus"/>
    <property type="evidence" value="ECO:0007669"/>
    <property type="project" value="UniProtKB-SubCell"/>
</dbReference>
<feature type="region of interest" description="Disordered" evidence="12">
    <location>
        <begin position="208"/>
        <end position="242"/>
    </location>
</feature>
<dbReference type="PRINTS" id="PR01011">
    <property type="entry name" value="GLUTPROXDASE"/>
</dbReference>
<feature type="region of interest" description="Disordered" evidence="12">
    <location>
        <begin position="537"/>
        <end position="560"/>
    </location>
</feature>
<dbReference type="PANTHER" id="PTHR12550">
    <property type="entry name" value="HEPATOMA-DERIVED GROWTH FACTOR-RELATED"/>
    <property type="match status" value="1"/>
</dbReference>
<evidence type="ECO:0000256" key="3">
    <source>
        <dbReference type="ARBA" id="ARBA00022473"/>
    </source>
</evidence>
<organism evidence="15 16">
    <name type="scientific">Durio zibethinus</name>
    <name type="common">Durian</name>
    <dbReference type="NCBI Taxonomy" id="66656"/>
    <lineage>
        <taxon>Eukaryota</taxon>
        <taxon>Viridiplantae</taxon>
        <taxon>Streptophyta</taxon>
        <taxon>Embryophyta</taxon>
        <taxon>Tracheophyta</taxon>
        <taxon>Spermatophyta</taxon>
        <taxon>Magnoliopsida</taxon>
        <taxon>eudicotyledons</taxon>
        <taxon>Gunneridae</taxon>
        <taxon>Pentapetalae</taxon>
        <taxon>rosids</taxon>
        <taxon>malvids</taxon>
        <taxon>Malvales</taxon>
        <taxon>Malvaceae</taxon>
        <taxon>Helicteroideae</taxon>
        <taxon>Durio</taxon>
    </lineage>
</organism>
<dbReference type="PROSITE" id="PS00460">
    <property type="entry name" value="GLUTATHIONE_PEROXID_1"/>
    <property type="match status" value="1"/>
</dbReference>
<evidence type="ECO:0000256" key="7">
    <source>
        <dbReference type="ARBA" id="ARBA00023015"/>
    </source>
</evidence>
<keyword evidence="6 11" id="KW-0560">Oxidoreductase</keyword>
<dbReference type="SMART" id="SM00582">
    <property type="entry name" value="RPR"/>
    <property type="match status" value="1"/>
</dbReference>
<feature type="region of interest" description="Disordered" evidence="12">
    <location>
        <begin position="1063"/>
        <end position="1105"/>
    </location>
</feature>
<dbReference type="RefSeq" id="XP_022758182.1">
    <property type="nucleotide sequence ID" value="XM_022902447.1"/>
</dbReference>
<dbReference type="Gene3D" id="2.30.30.140">
    <property type="match status" value="1"/>
</dbReference>
<evidence type="ECO:0000256" key="10">
    <source>
        <dbReference type="ARBA" id="ARBA00023242"/>
    </source>
</evidence>
<dbReference type="GO" id="GO:0006397">
    <property type="term" value="P:mRNA processing"/>
    <property type="evidence" value="ECO:0007669"/>
    <property type="project" value="UniProtKB-KW"/>
</dbReference>
<evidence type="ECO:0000259" key="13">
    <source>
        <dbReference type="PROSITE" id="PS50812"/>
    </source>
</evidence>
<accession>A0A6P6A080</accession>
<evidence type="ECO:0000313" key="16">
    <source>
        <dbReference type="RefSeq" id="XP_022758182.1"/>
    </source>
</evidence>
<evidence type="ECO:0000256" key="6">
    <source>
        <dbReference type="ARBA" id="ARBA00023002"/>
    </source>
</evidence>
<keyword evidence="9" id="KW-0804">Transcription</keyword>
<sequence length="1617" mass="177198">MAPSRRKGASKAAAAAAARRQWKVGDLVLAKVKGFPAWPATVSEPEKWGYSSDWKKVLVYFFGTQQIAFCNPADVEAFTEEKKQSLLIKRQGKGADFVRAVQEIIDSYEKSKKQDEINNHNSSDRVTQANCRNSVDSSASKDLTDTCEATLEFRLGTSNAVTNRNDPGLATEVAQVEPKIDGLCEKESVSEQPPDMMLVKETTMLTTYSSRKKSGGLRSQKPVAQQKAPPVRRARSSSRVESSRFQNFMISSNDVRTGCDVSGNLIQNGSLRRNKRVRKSADSSESDDVDSSVLMSNGSTDDNGSEIATVDSDAVSLNEGSTMDSSSKPEHSEPVVECLKGDVELSKGLDFQIKAVVIKKKRKQIRKRVNNDSAEPPARTDGETDLDLGINNTRQNFGNTCENLNERYSKDEGDEHLPLVKRARVRMGKLSAADEFTSSSPTEENPFNEGGVNSLEQMSPSSTCRNDPSTDRDALALKGALVNVSPSKVDTQDQGSRPESWKAVRNQLGCLAGSEAALPPSKRLHRALEAMSANAAEDQACDEHSPTMKTSDDRSHGSPMVSCSHITVGDKEANGLEQRGMDLIVNSDSGIFSISNPIPSDKFAKSSLEPDICGQPAKSPNNQKHESHKDVFVEPLNHFDCDTHKGLSLEHLSPNPDKNQGSFTVNCGSSDQQLPSGDDSVAEPVGLSNFRAENPDKQFNTSEHAGMSLDPVIGTEKTDKVSPQGDSNTFQCTAEHTSHEKSESLKSQTGDSCLVNSMCEVVEEFQPEPGKKTSSSLICDDNSDKDGAGIQLSLSSADGVDSPARVSPSNASICHVSTSESANNIQSNGYCSPNIHSCPNKSLCVSITDDEGRTDSVACERPKSVSKFSNYTEAHAALSSFENMLAILTRTKESIARATRIAIDCAKFGVSAKVVEIVARNLERESSLHKRVDLFFLVDSITQCSRGLKGDVGGIYPSAIQAALPRILNFAAPPGPSGQENRRQCLKVLRVWLERRILPESVVRQHIRELDSLSVSSSGGAFSRRSARTERALDDPVRDMEGMLVDEYGSNSSFQLPGFCMPRMLKDEDEDGGSDSDGGSFEAVTPEHYSGTPEKQEANPATEKRRHILEDVDGELEMEDVAPSEIERSLISGATGVNTAQTSREQCDQHFPLPFAPPLPQDVPPSSPPLPSSPPPPALPPPPPPPPIAPPCPISDPYANIVDSTIHTNIHNREDDLRSTVPPSVAPRINSTMCTNTVPYHWPESRDLPVPVQVSNCNTSFNSYPVRPVNNMQQPDGPNFHHNAYPPRPTYPAPSNQFSYVNPGQHMNSMRDAPPPPYSNRYYSLNMDGGTYYNSHERMKQAPNELRESWRFPPPPFPGPQYADKAKASYGHGSYGGPQCEPTRFPNQGWGFHPPAMNQCNSFPVRPPPEGVIPVGSRVNPTQETKMGASGSVPQKSIHDFTVKDGSGQDVDLSIYKGKVLLIDNVASKCGFTNWNYTQLTDLYNRYKHQGLEILAFPCNQFLKQEPGSSQEVQQFACTRYKAEYPIFQKVCVNGPNTEPVYKFLKSNKSGFMGTRIKWNFTKFLVDKDGLPLGRYSPIISPLAIEVLPPSWLTSGKSWDWMRERYELEGTRKLEKM</sequence>
<dbReference type="Gene3D" id="3.40.30.10">
    <property type="entry name" value="Glutaredoxin"/>
    <property type="match status" value="1"/>
</dbReference>
<name>A0A6P6A080_DURZI</name>
<dbReference type="SUPFAM" id="SSF52833">
    <property type="entry name" value="Thioredoxin-like"/>
    <property type="match status" value="1"/>
</dbReference>
<evidence type="ECO:0000259" key="14">
    <source>
        <dbReference type="PROSITE" id="PS51391"/>
    </source>
</evidence>
<keyword evidence="4 11" id="KW-0575">Peroxidase</keyword>
<dbReference type="Pfam" id="PF04818">
    <property type="entry name" value="CID"/>
    <property type="match status" value="1"/>
</dbReference>
<dbReference type="InterPro" id="IPR008942">
    <property type="entry name" value="ENTH_VHS"/>
</dbReference>
<evidence type="ECO:0000256" key="8">
    <source>
        <dbReference type="ARBA" id="ARBA00023089"/>
    </source>
</evidence>
<evidence type="ECO:0000313" key="15">
    <source>
        <dbReference type="Proteomes" id="UP000515121"/>
    </source>
</evidence>
<feature type="compositionally biased region" description="Polar residues" evidence="12">
    <location>
        <begin position="436"/>
        <end position="445"/>
    </location>
</feature>
<dbReference type="GO" id="GO:0006979">
    <property type="term" value="P:response to oxidative stress"/>
    <property type="evidence" value="ECO:0007669"/>
    <property type="project" value="InterPro"/>
</dbReference>
<dbReference type="PROSITE" id="PS51391">
    <property type="entry name" value="CID"/>
    <property type="match status" value="1"/>
</dbReference>
<reference evidence="16" key="1">
    <citation type="submission" date="2025-08" db="UniProtKB">
        <authorList>
            <consortium name="RefSeq"/>
        </authorList>
    </citation>
    <scope>IDENTIFICATION</scope>
    <source>
        <tissue evidence="16">Fruit stalk</tissue>
    </source>
</reference>